<dbReference type="Proteomes" id="UP000008177">
    <property type="component" value="Unplaced contigs"/>
</dbReference>
<accession>G2YMR0</accession>
<dbReference type="EMBL" id="FQ790345">
    <property type="protein sequence ID" value="CCD52908.1"/>
    <property type="molecule type" value="Genomic_DNA"/>
</dbReference>
<dbReference type="AlphaFoldDB" id="G2YMR0"/>
<name>G2YMR0_BOTF4</name>
<sequence length="56" mass="6225">MMASSPKSFSMLHRMHSFPGEVPQVEVHSYSPKVISRGIYAIAKKTTDRFKASAKA</sequence>
<evidence type="ECO:0000313" key="2">
    <source>
        <dbReference type="Proteomes" id="UP000008177"/>
    </source>
</evidence>
<proteinExistence type="predicted"/>
<dbReference type="HOGENOM" id="CLU_3013963_0_0_1"/>
<dbReference type="InParanoid" id="G2YMR0"/>
<reference evidence="2" key="1">
    <citation type="journal article" date="2011" name="PLoS Genet.">
        <title>Genomic analysis of the necrotrophic fungal pathogens Sclerotinia sclerotiorum and Botrytis cinerea.</title>
        <authorList>
            <person name="Amselem J."/>
            <person name="Cuomo C.A."/>
            <person name="van Kan J.A."/>
            <person name="Viaud M."/>
            <person name="Benito E.P."/>
            <person name="Couloux A."/>
            <person name="Coutinho P.M."/>
            <person name="de Vries R.P."/>
            <person name="Dyer P.S."/>
            <person name="Fillinger S."/>
            <person name="Fournier E."/>
            <person name="Gout L."/>
            <person name="Hahn M."/>
            <person name="Kohn L."/>
            <person name="Lapalu N."/>
            <person name="Plummer K.M."/>
            <person name="Pradier J.M."/>
            <person name="Quevillon E."/>
            <person name="Sharon A."/>
            <person name="Simon A."/>
            <person name="ten Have A."/>
            <person name="Tudzynski B."/>
            <person name="Tudzynski P."/>
            <person name="Wincker P."/>
            <person name="Andrew M."/>
            <person name="Anthouard V."/>
            <person name="Beever R.E."/>
            <person name="Beffa R."/>
            <person name="Benoit I."/>
            <person name="Bouzid O."/>
            <person name="Brault B."/>
            <person name="Chen Z."/>
            <person name="Choquer M."/>
            <person name="Collemare J."/>
            <person name="Cotton P."/>
            <person name="Danchin E.G."/>
            <person name="Da Silva C."/>
            <person name="Gautier A."/>
            <person name="Giraud C."/>
            <person name="Giraud T."/>
            <person name="Gonzalez C."/>
            <person name="Grossetete S."/>
            <person name="Guldener U."/>
            <person name="Henrissat B."/>
            <person name="Howlett B.J."/>
            <person name="Kodira C."/>
            <person name="Kretschmer M."/>
            <person name="Lappartient A."/>
            <person name="Leroch M."/>
            <person name="Levis C."/>
            <person name="Mauceli E."/>
            <person name="Neuveglise C."/>
            <person name="Oeser B."/>
            <person name="Pearson M."/>
            <person name="Poulain J."/>
            <person name="Poussereau N."/>
            <person name="Quesneville H."/>
            <person name="Rascle C."/>
            <person name="Schumacher J."/>
            <person name="Segurens B."/>
            <person name="Sexton A."/>
            <person name="Silva E."/>
            <person name="Sirven C."/>
            <person name="Soanes D.M."/>
            <person name="Talbot N.J."/>
            <person name="Templeton M."/>
            <person name="Yandava C."/>
            <person name="Yarden O."/>
            <person name="Zeng Q."/>
            <person name="Rollins J.A."/>
            <person name="Lebrun M.H."/>
            <person name="Dickman M."/>
        </authorList>
    </citation>
    <scope>NUCLEOTIDE SEQUENCE [LARGE SCALE GENOMIC DNA]</scope>
    <source>
        <strain evidence="2">T4</strain>
    </source>
</reference>
<gene>
    <name evidence="1" type="ORF">BofuT4_uP138320.1</name>
</gene>
<evidence type="ECO:0000313" key="1">
    <source>
        <dbReference type="EMBL" id="CCD52908.1"/>
    </source>
</evidence>
<protein>
    <submittedName>
        <fullName evidence="1">Uncharacterized protein</fullName>
    </submittedName>
</protein>
<organism evidence="1 2">
    <name type="scientific">Botryotinia fuckeliana (strain T4)</name>
    <name type="common">Noble rot fungus</name>
    <name type="synonym">Botrytis cinerea</name>
    <dbReference type="NCBI Taxonomy" id="999810"/>
    <lineage>
        <taxon>Eukaryota</taxon>
        <taxon>Fungi</taxon>
        <taxon>Dikarya</taxon>
        <taxon>Ascomycota</taxon>
        <taxon>Pezizomycotina</taxon>
        <taxon>Leotiomycetes</taxon>
        <taxon>Helotiales</taxon>
        <taxon>Sclerotiniaceae</taxon>
        <taxon>Botrytis</taxon>
    </lineage>
</organism>